<reference evidence="1" key="2">
    <citation type="journal article" date="2022" name="Syst. Appl. Microbiol.">
        <title>Physiological and genomic characterisation of Luteimonas fraxinea sp. nov., a bacterial species associated with trees tolerant to ash dieback.</title>
        <authorList>
            <person name="Ulrich K."/>
            <person name="Becker R."/>
            <person name="Behrendt U."/>
            <person name="Kube M."/>
            <person name="Schneck V."/>
            <person name="Ulrich A."/>
        </authorList>
    </citation>
    <scope>NUCLEOTIDE SEQUENCE</scope>
    <source>
        <strain evidence="1">A1P009</strain>
    </source>
</reference>
<dbReference type="EMBL" id="JAJQKU010000001">
    <property type="protein sequence ID" value="MCD9096186.1"/>
    <property type="molecule type" value="Genomic_DNA"/>
</dbReference>
<organism evidence="1 2">
    <name type="scientific">Luteimonas fraxinea</name>
    <dbReference type="NCBI Taxonomy" id="2901869"/>
    <lineage>
        <taxon>Bacteria</taxon>
        <taxon>Pseudomonadati</taxon>
        <taxon>Pseudomonadota</taxon>
        <taxon>Gammaproteobacteria</taxon>
        <taxon>Lysobacterales</taxon>
        <taxon>Lysobacteraceae</taxon>
        <taxon>Luteimonas</taxon>
    </lineage>
</organism>
<protein>
    <submittedName>
        <fullName evidence="1">Uncharacterized protein</fullName>
    </submittedName>
</protein>
<keyword evidence="2" id="KW-1185">Reference proteome</keyword>
<sequence>MSVYWVTFRLDNGIVGGKDYSTRYAALVEAVKGHRSSNWWFEPTSFWLFDSASTRAQIAASIKAAIAPTHDLALIGSMESVGATLVGKAEKLTDLKNLVPTLQTA</sequence>
<proteinExistence type="predicted"/>
<gene>
    <name evidence="1" type="ORF">LTT95_04455</name>
</gene>
<accession>A0ABS8U9M7</accession>
<dbReference type="RefSeq" id="WP_232134659.1">
    <property type="nucleotide sequence ID" value="NZ_JAJQKU010000001.1"/>
</dbReference>
<evidence type="ECO:0000313" key="1">
    <source>
        <dbReference type="EMBL" id="MCD9096186.1"/>
    </source>
</evidence>
<comment type="caution">
    <text evidence="1">The sequence shown here is derived from an EMBL/GenBank/DDBJ whole genome shotgun (WGS) entry which is preliminary data.</text>
</comment>
<reference evidence="1" key="1">
    <citation type="submission" date="2021-12" db="EMBL/GenBank/DDBJ databases">
        <authorList>
            <person name="Ulrich A."/>
        </authorList>
    </citation>
    <scope>NUCLEOTIDE SEQUENCE</scope>
    <source>
        <strain evidence="1">A1P009</strain>
    </source>
</reference>
<name>A0ABS8U9M7_9GAMM</name>
<dbReference type="Proteomes" id="UP001430360">
    <property type="component" value="Unassembled WGS sequence"/>
</dbReference>
<evidence type="ECO:0000313" key="2">
    <source>
        <dbReference type="Proteomes" id="UP001430360"/>
    </source>
</evidence>